<dbReference type="SUPFAM" id="SSF56954">
    <property type="entry name" value="Outer membrane efflux proteins (OEP)"/>
    <property type="match status" value="1"/>
</dbReference>
<comment type="similarity">
    <text evidence="1">Belongs to the outer membrane factor (OMF) (TC 1.B.17) family.</text>
</comment>
<name>A0A1T1HAG2_OCELI</name>
<dbReference type="PANTHER" id="PTHR30203">
    <property type="entry name" value="OUTER MEMBRANE CATION EFFLUX PROTEIN"/>
    <property type="match status" value="1"/>
</dbReference>
<dbReference type="PANTHER" id="PTHR30203:SF33">
    <property type="entry name" value="BLR4455 PROTEIN"/>
    <property type="match status" value="1"/>
</dbReference>
<dbReference type="AlphaFoldDB" id="A0A1T1HAG2"/>
<dbReference type="GO" id="GO:0015562">
    <property type="term" value="F:efflux transmembrane transporter activity"/>
    <property type="evidence" value="ECO:0007669"/>
    <property type="project" value="InterPro"/>
</dbReference>
<comment type="caution">
    <text evidence="2">The sequence shown here is derived from an EMBL/GenBank/DDBJ whole genome shotgun (WGS) entry which is preliminary data.</text>
</comment>
<gene>
    <name evidence="2" type="ORF">BTA35_0212695</name>
</gene>
<evidence type="ECO:0000313" key="3">
    <source>
        <dbReference type="Proteomes" id="UP000190064"/>
    </source>
</evidence>
<sequence>MPGDLSDDIVAVPELADDVSSVSNDAPFERKAPSIHVPNGEAFNLWWRYTGNKELEWLIDRAITNSQALQISAQRVVQAKARAVQAGAGSMPSVTAQASYQAEAPEDGLGTVPVGGDINTSEEFEVGLSGSYSPDLWGQRSALRSSAELKLKQAVFQYDAQLLELISQLSKSYFQYLSLNDRILNTRETEKVLTSMLLAMEDRYEQGDATVVEMQIQRSAVFNSKVRLPTLLKERDQLSYQIARLVGVAPGYLQLTNEGLESVALPSGVSGISTEYILRRPDIRAIESGMLAADADLDVARKALLPGLTLTADLSSGSLNPADLFQPNTLIWSTLATLSATVFDGGAKEQEVKYAQSVRNELVESYVDTVFDGLLAARTAVTELEFSGERLAMQRESAKAAKVAQNYGFESYSVGGIDFLTYLDSMQSYQDRQDNLHQLELEYYQAFVDFYSALGGGIPYRDISGDSEVYAGQQVSDIAMLSPATVSKTKYKQTGWLKEPGLMKQSPWLVKLTGVYDYFAVEALMRDLPRRYETLAPAESVLIEVIDVGLPAEDTSASVSDAVWYAVNFSGFSSEEEAQQWCQMLRRNQQRCVVYQPEENFRYAALFDVEETEKRSYQAGESILAKRHKAEHVAENTPLRTSSGGIPLGQMYSLLKIEQGHAWLIGNRSYRVWRFPVGARLAYDGKLKSVNPNRAVVSFDNRDYLLRPLYKVESVESGAEGNLFARLRWGGPSGEIYYHREGDRLYGKGRIESITENRVDVRWGGKLISLPVME</sequence>
<dbReference type="Proteomes" id="UP000190064">
    <property type="component" value="Unassembled WGS sequence"/>
</dbReference>
<dbReference type="EMBL" id="MTSD02000005">
    <property type="protein sequence ID" value="OOV86717.1"/>
    <property type="molecule type" value="Genomic_DNA"/>
</dbReference>
<dbReference type="InterPro" id="IPR010131">
    <property type="entry name" value="MdtP/NodT-like"/>
</dbReference>
<evidence type="ECO:0008006" key="4">
    <source>
        <dbReference type="Google" id="ProtNLM"/>
    </source>
</evidence>
<dbReference type="Gene3D" id="2.20.200.10">
    <property type="entry name" value="Outer membrane efflux proteins (OEP)"/>
    <property type="match status" value="1"/>
</dbReference>
<evidence type="ECO:0000313" key="2">
    <source>
        <dbReference type="EMBL" id="OOV86717.1"/>
    </source>
</evidence>
<dbReference type="Pfam" id="PF02321">
    <property type="entry name" value="OEP"/>
    <property type="match status" value="2"/>
</dbReference>
<evidence type="ECO:0000256" key="1">
    <source>
        <dbReference type="ARBA" id="ARBA00007613"/>
    </source>
</evidence>
<accession>A0A1T1HAG2</accession>
<reference evidence="2" key="1">
    <citation type="submission" date="2017-02" db="EMBL/GenBank/DDBJ databases">
        <title>Draft Genome Sequence of the Salt Water Bacterium Oceanospirillum linum ATCC 11336.</title>
        <authorList>
            <person name="Trachtenberg A.M."/>
            <person name="Carney J.G."/>
            <person name="Linnane J.D."/>
            <person name="Rheaume B.A."/>
            <person name="Pitts N.L."/>
            <person name="Mykles D.L."/>
            <person name="Maclea K.S."/>
        </authorList>
    </citation>
    <scope>NUCLEOTIDE SEQUENCE [LARGE SCALE GENOMIC DNA]</scope>
    <source>
        <strain evidence="2">ATCC 11336</strain>
    </source>
</reference>
<keyword evidence="3" id="KW-1185">Reference proteome</keyword>
<proteinExistence type="inferred from homology"/>
<dbReference type="STRING" id="966.BTA35_0212695"/>
<dbReference type="Gene3D" id="1.20.1600.10">
    <property type="entry name" value="Outer membrane efflux proteins (OEP)"/>
    <property type="match status" value="1"/>
</dbReference>
<organism evidence="2 3">
    <name type="scientific">Oceanospirillum linum</name>
    <dbReference type="NCBI Taxonomy" id="966"/>
    <lineage>
        <taxon>Bacteria</taxon>
        <taxon>Pseudomonadati</taxon>
        <taxon>Pseudomonadota</taxon>
        <taxon>Gammaproteobacteria</taxon>
        <taxon>Oceanospirillales</taxon>
        <taxon>Oceanospirillaceae</taxon>
        <taxon>Oceanospirillum</taxon>
    </lineage>
</organism>
<dbReference type="InterPro" id="IPR003423">
    <property type="entry name" value="OMP_efflux"/>
</dbReference>
<protein>
    <recommendedName>
        <fullName evidence="4">RND transporter</fullName>
    </recommendedName>
</protein>